<protein>
    <submittedName>
        <fullName evidence="2">Uncharacterized protein</fullName>
    </submittedName>
</protein>
<dbReference type="EMBL" id="MU157841">
    <property type="protein sequence ID" value="KAF9530227.1"/>
    <property type="molecule type" value="Genomic_DNA"/>
</dbReference>
<feature type="transmembrane region" description="Helical" evidence="1">
    <location>
        <begin position="396"/>
        <end position="418"/>
    </location>
</feature>
<evidence type="ECO:0000313" key="2">
    <source>
        <dbReference type="EMBL" id="KAF9530227.1"/>
    </source>
</evidence>
<keyword evidence="1" id="KW-1133">Transmembrane helix</keyword>
<keyword evidence="1" id="KW-0472">Membrane</keyword>
<reference evidence="2" key="1">
    <citation type="submission" date="2020-11" db="EMBL/GenBank/DDBJ databases">
        <authorList>
            <consortium name="DOE Joint Genome Institute"/>
            <person name="Ahrendt S."/>
            <person name="Riley R."/>
            <person name="Andreopoulos W."/>
            <person name="Labutti K."/>
            <person name="Pangilinan J."/>
            <person name="Ruiz-Duenas F.J."/>
            <person name="Barrasa J.M."/>
            <person name="Sanchez-Garcia M."/>
            <person name="Camarero S."/>
            <person name="Miyauchi S."/>
            <person name="Serrano A."/>
            <person name="Linde D."/>
            <person name="Babiker R."/>
            <person name="Drula E."/>
            <person name="Ayuso-Fernandez I."/>
            <person name="Pacheco R."/>
            <person name="Padilla G."/>
            <person name="Ferreira P."/>
            <person name="Barriuso J."/>
            <person name="Kellner H."/>
            <person name="Castanera R."/>
            <person name="Alfaro M."/>
            <person name="Ramirez L."/>
            <person name="Pisabarro A.G."/>
            <person name="Kuo A."/>
            <person name="Tritt A."/>
            <person name="Lipzen A."/>
            <person name="He G."/>
            <person name="Yan M."/>
            <person name="Ng V."/>
            <person name="Cullen D."/>
            <person name="Martin F."/>
            <person name="Rosso M.-N."/>
            <person name="Henrissat B."/>
            <person name="Hibbett D."/>
            <person name="Martinez A.T."/>
            <person name="Grigoriev I.V."/>
        </authorList>
    </citation>
    <scope>NUCLEOTIDE SEQUENCE</scope>
    <source>
        <strain evidence="2">CBS 506.95</strain>
    </source>
</reference>
<gene>
    <name evidence="2" type="ORF">CPB83DRAFT_189583</name>
</gene>
<accession>A0A9P6EJJ8</accession>
<proteinExistence type="predicted"/>
<comment type="caution">
    <text evidence="2">The sequence shown here is derived from an EMBL/GenBank/DDBJ whole genome shotgun (WGS) entry which is preliminary data.</text>
</comment>
<keyword evidence="3" id="KW-1185">Reference proteome</keyword>
<sequence length="463" mass="50610">MSIFNIDYPVTRTVHWRWIVPLTYGGAFIVIVLLTVLNVALVGYETISVFQSDFNFTQNLWYHHLMPYSRSKPGSLCDPHLFNSGDQMRTNYNIFEWAIQSIEKSNTSTSGLPYNGTTLTSCDVSKISFKIDTSSNSLDSKLAMDCKDLGGYHVQASASFTKYLLPGVTPAADNTTNVFTDPEHAVDDPRLLQFDNISSLAFLDTINRAEQALNNSEGLTPYVYEVISTTDKLCPASENSTGCGSQRPSFTVSTLAVQSQQRTETIPGVSLKVPTGPNFPKPIPGIPASAGPSDTNDTLTQPLSNLLQTIYSIARIDLGIDTPNNFILHREALPRALNQSFPHTQYTDAVNSSLYTALNDPNHGISDHESLTVSGPARIQAVYLCRSQALKSAGSLIISVLVAVLSMFTSGWAVYLCLVATIAKRDPQANSCETHSTGRYETLQLPPSKGGKGWLLSDEERGY</sequence>
<dbReference type="Proteomes" id="UP000807306">
    <property type="component" value="Unassembled WGS sequence"/>
</dbReference>
<evidence type="ECO:0000313" key="3">
    <source>
        <dbReference type="Proteomes" id="UP000807306"/>
    </source>
</evidence>
<organism evidence="2 3">
    <name type="scientific">Crepidotus variabilis</name>
    <dbReference type="NCBI Taxonomy" id="179855"/>
    <lineage>
        <taxon>Eukaryota</taxon>
        <taxon>Fungi</taxon>
        <taxon>Dikarya</taxon>
        <taxon>Basidiomycota</taxon>
        <taxon>Agaricomycotina</taxon>
        <taxon>Agaricomycetes</taxon>
        <taxon>Agaricomycetidae</taxon>
        <taxon>Agaricales</taxon>
        <taxon>Agaricineae</taxon>
        <taxon>Crepidotaceae</taxon>
        <taxon>Crepidotus</taxon>
    </lineage>
</organism>
<keyword evidence="1" id="KW-0812">Transmembrane</keyword>
<dbReference type="AlphaFoldDB" id="A0A9P6EJJ8"/>
<name>A0A9P6EJJ8_9AGAR</name>
<dbReference type="OrthoDB" id="2564485at2759"/>
<evidence type="ECO:0000256" key="1">
    <source>
        <dbReference type="SAM" id="Phobius"/>
    </source>
</evidence>
<feature type="transmembrane region" description="Helical" evidence="1">
    <location>
        <begin position="21"/>
        <end position="44"/>
    </location>
</feature>